<dbReference type="Proteomes" id="UP000282060">
    <property type="component" value="Unassembled WGS sequence"/>
</dbReference>
<dbReference type="InterPro" id="IPR050393">
    <property type="entry name" value="MFP_Efflux_Pump"/>
</dbReference>
<dbReference type="OrthoDB" id="8958519at2"/>
<feature type="transmembrane region" description="Helical" evidence="3">
    <location>
        <begin position="7"/>
        <end position="27"/>
    </location>
</feature>
<evidence type="ECO:0000256" key="3">
    <source>
        <dbReference type="SAM" id="Phobius"/>
    </source>
</evidence>
<dbReference type="PANTHER" id="PTHR30367">
    <property type="entry name" value="P-HYDROXYBENZOIC ACID EFFLUX PUMP SUBUNIT AAEA-RELATED"/>
    <property type="match status" value="1"/>
</dbReference>
<feature type="domain" description="Multidrug resistance protein MdtA-like barrel-sandwich hybrid" evidence="4">
    <location>
        <begin position="45"/>
        <end position="229"/>
    </location>
</feature>
<evidence type="ECO:0000256" key="1">
    <source>
        <dbReference type="ARBA" id="ARBA00009477"/>
    </source>
</evidence>
<dbReference type="InterPro" id="IPR058625">
    <property type="entry name" value="MdtA-like_BSH"/>
</dbReference>
<keyword evidence="6" id="KW-1185">Reference proteome</keyword>
<dbReference type="SUPFAM" id="SSF111369">
    <property type="entry name" value="HlyD-like secretion proteins"/>
    <property type="match status" value="2"/>
</dbReference>
<organism evidence="5 6">
    <name type="scientific">Shewanella atlantica</name>
    <dbReference type="NCBI Taxonomy" id="271099"/>
    <lineage>
        <taxon>Bacteria</taxon>
        <taxon>Pseudomonadati</taxon>
        <taxon>Pseudomonadota</taxon>
        <taxon>Gammaproteobacteria</taxon>
        <taxon>Alteromonadales</taxon>
        <taxon>Shewanellaceae</taxon>
        <taxon>Shewanella</taxon>
    </lineage>
</organism>
<dbReference type="Gene3D" id="2.40.50.100">
    <property type="match status" value="1"/>
</dbReference>
<dbReference type="RefSeq" id="WP_126507623.1">
    <property type="nucleotide sequence ID" value="NZ_RXNV01000013.1"/>
</dbReference>
<keyword evidence="3" id="KW-1133">Transmembrane helix</keyword>
<gene>
    <name evidence="5" type="ORF">EKG39_19185</name>
</gene>
<proteinExistence type="inferred from homology"/>
<evidence type="ECO:0000256" key="2">
    <source>
        <dbReference type="SAM" id="Coils"/>
    </source>
</evidence>
<comment type="similarity">
    <text evidence="1">Belongs to the membrane fusion protein (MFP) (TC 8.A.1) family.</text>
</comment>
<dbReference type="Gene3D" id="1.10.287.470">
    <property type="entry name" value="Helix hairpin bin"/>
    <property type="match status" value="1"/>
</dbReference>
<dbReference type="EMBL" id="RXNV01000013">
    <property type="protein sequence ID" value="RTR28255.1"/>
    <property type="molecule type" value="Genomic_DNA"/>
</dbReference>
<keyword evidence="2" id="KW-0175">Coiled coil</keyword>
<evidence type="ECO:0000259" key="4">
    <source>
        <dbReference type="Pfam" id="PF25917"/>
    </source>
</evidence>
<dbReference type="AlphaFoldDB" id="A0A431VYJ7"/>
<name>A0A431VYJ7_9GAMM</name>
<evidence type="ECO:0000313" key="5">
    <source>
        <dbReference type="EMBL" id="RTR28255.1"/>
    </source>
</evidence>
<evidence type="ECO:0000313" key="6">
    <source>
        <dbReference type="Proteomes" id="UP000282060"/>
    </source>
</evidence>
<reference evidence="5 6" key="1">
    <citation type="submission" date="2018-12" db="EMBL/GenBank/DDBJ databases">
        <authorList>
            <person name="Yu L."/>
        </authorList>
    </citation>
    <scope>NUCLEOTIDE SEQUENCE [LARGE SCALE GENOMIC DNA]</scope>
    <source>
        <strain evidence="5 6">HAW-EB5</strain>
    </source>
</reference>
<dbReference type="Gene3D" id="2.40.30.170">
    <property type="match status" value="1"/>
</dbReference>
<keyword evidence="3" id="KW-0472">Membrane</keyword>
<keyword evidence="3" id="KW-0812">Transmembrane</keyword>
<protein>
    <submittedName>
        <fullName evidence="5">HlyD family secretion protein</fullName>
    </submittedName>
</protein>
<dbReference type="Pfam" id="PF25917">
    <property type="entry name" value="BSH_RND"/>
    <property type="match status" value="1"/>
</dbReference>
<accession>A0A431VYJ7</accession>
<dbReference type="PANTHER" id="PTHR30367:SF6">
    <property type="entry name" value="SECRETION PROTEIN-RELATED"/>
    <property type="match status" value="1"/>
</dbReference>
<sequence>MTPDQKFARWIKLSMLVFVMIFSYFILADFNMPLTQQAMATRDVTKVAPRVNGHIIDINVKNNQVVRKGDILFYIDPTPYQLNVEKASLNLEQTRKSNAELDASLAAAAAEVKASSIIALQKQADAKRVNSLFDRNGVSQQQKDSLESDATAAKANLLASKARLKELTVRRGEVNENNVNLRVAVNQLKQAELNLSYTQVRAEQDGTVTNLQLQAGAYASAGQPLLALVSSKIDIIADFREKSSRKAVNGSRALVAFDGEPGQLYPAVISSKDAGVSVGQFDANGQLATPTESNRWVRDAQRMRLHLNLDVPYPDMLPSGAQATVQLLPDNAVFCLLARVQIRLLSYLHYIY</sequence>
<comment type="caution">
    <text evidence="5">The sequence shown here is derived from an EMBL/GenBank/DDBJ whole genome shotgun (WGS) entry which is preliminary data.</text>
</comment>
<feature type="coiled-coil region" evidence="2">
    <location>
        <begin position="84"/>
        <end position="111"/>
    </location>
</feature>